<dbReference type="EMBL" id="JAHGAV010000075">
    <property type="protein sequence ID" value="KAG6933403.1"/>
    <property type="molecule type" value="Genomic_DNA"/>
</dbReference>
<reference evidence="1 2" key="1">
    <citation type="journal article" date="2020" name="G3 (Bethesda)">
        <title>Draft Genome of the Common Snapping Turtle, Chelydra serpentina, a Model for Phenotypic Plasticity in Reptiles.</title>
        <authorList>
            <person name="Das D."/>
            <person name="Singh S.K."/>
            <person name="Bierstedt J."/>
            <person name="Erickson A."/>
            <person name="Galli G.L.J."/>
            <person name="Crossley D.A. 2nd"/>
            <person name="Rhen T."/>
        </authorList>
    </citation>
    <scope>NUCLEOTIDE SEQUENCE [LARGE SCALE GENOMIC DNA]</scope>
    <source>
        <strain evidence="1">KW</strain>
    </source>
</reference>
<keyword evidence="2" id="KW-1185">Reference proteome</keyword>
<evidence type="ECO:0000313" key="1">
    <source>
        <dbReference type="EMBL" id="KAG6933403.1"/>
    </source>
</evidence>
<organism evidence="1 2">
    <name type="scientific">Chelydra serpentina</name>
    <name type="common">Snapping turtle</name>
    <name type="synonym">Testudo serpentina</name>
    <dbReference type="NCBI Taxonomy" id="8475"/>
    <lineage>
        <taxon>Eukaryota</taxon>
        <taxon>Metazoa</taxon>
        <taxon>Chordata</taxon>
        <taxon>Craniata</taxon>
        <taxon>Vertebrata</taxon>
        <taxon>Euteleostomi</taxon>
        <taxon>Archelosauria</taxon>
        <taxon>Testudinata</taxon>
        <taxon>Testudines</taxon>
        <taxon>Cryptodira</taxon>
        <taxon>Durocryptodira</taxon>
        <taxon>Americhelydia</taxon>
        <taxon>Chelydroidea</taxon>
        <taxon>Chelydridae</taxon>
        <taxon>Chelydra</taxon>
    </lineage>
</organism>
<gene>
    <name evidence="1" type="ORF">G0U57_019237</name>
</gene>
<dbReference type="Proteomes" id="UP000765507">
    <property type="component" value="Unassembled WGS sequence"/>
</dbReference>
<evidence type="ECO:0000313" key="2">
    <source>
        <dbReference type="Proteomes" id="UP000765507"/>
    </source>
</evidence>
<dbReference type="PANTHER" id="PTHR45749">
    <property type="match status" value="1"/>
</dbReference>
<proteinExistence type="predicted"/>
<dbReference type="OrthoDB" id="10062065at2759"/>
<sequence length="226" mass="25928">MVMIIHFVDMERFADENNVEVLIKEHFWGFVPPKEMTGALMTETILEELETMSLSVENLHGQGYDNGSNMKGKDNGVQSIYDALIEISDDTTFTGPSGNMARSDAEALANYLSKIRFVTSPILWYNILFEINLTSKQLQEKNLNIHSAIQKLQQTKNILEEFRSYEGFERTLVDSLKLAEEINFPTEFEPEPVCIQQKNSSCHMKDETHPFRTQTKVQSEFLLHSP</sequence>
<accession>A0A8T1SXW2</accession>
<comment type="caution">
    <text evidence="1">The sequence shown here is derived from an EMBL/GenBank/DDBJ whole genome shotgun (WGS) entry which is preliminary data.</text>
</comment>
<protein>
    <submittedName>
        <fullName evidence="1">Zinc finger MYM-type containing 1</fullName>
    </submittedName>
</protein>
<dbReference type="AlphaFoldDB" id="A0A8T1SXW2"/>
<name>A0A8T1SXW2_CHESE</name>
<dbReference type="PANTHER" id="PTHR45749:SF35">
    <property type="entry name" value="AC-LIKE TRANSPOSASE-RELATED"/>
    <property type="match status" value="1"/>
</dbReference>